<sequence>MRTEGVHVMGTDTESFVRTRVGQVSIRFLPCFLCRLTMVSEAWLQRDGDVFEAPIRHHPLESSPRNRSVWCSRSASAASLKCGRRGRGLSVGGNLPAAFRLLNKLLLLLPHI</sequence>
<evidence type="ECO:0000313" key="2">
    <source>
        <dbReference type="Proteomes" id="UP000784294"/>
    </source>
</evidence>
<reference evidence="1" key="1">
    <citation type="submission" date="2018-11" db="EMBL/GenBank/DDBJ databases">
        <authorList>
            <consortium name="Pathogen Informatics"/>
        </authorList>
    </citation>
    <scope>NUCLEOTIDE SEQUENCE</scope>
</reference>
<comment type="caution">
    <text evidence="1">The sequence shown here is derived from an EMBL/GenBank/DDBJ whole genome shotgun (WGS) entry which is preliminary data.</text>
</comment>
<organism evidence="1 2">
    <name type="scientific">Protopolystoma xenopodis</name>
    <dbReference type="NCBI Taxonomy" id="117903"/>
    <lineage>
        <taxon>Eukaryota</taxon>
        <taxon>Metazoa</taxon>
        <taxon>Spiralia</taxon>
        <taxon>Lophotrochozoa</taxon>
        <taxon>Platyhelminthes</taxon>
        <taxon>Monogenea</taxon>
        <taxon>Polyopisthocotylea</taxon>
        <taxon>Polystomatidea</taxon>
        <taxon>Polystomatidae</taxon>
        <taxon>Protopolystoma</taxon>
    </lineage>
</organism>
<protein>
    <submittedName>
        <fullName evidence="1">Uncharacterized protein</fullName>
    </submittedName>
</protein>
<dbReference type="AlphaFoldDB" id="A0A3S5CN32"/>
<evidence type="ECO:0000313" key="1">
    <source>
        <dbReference type="EMBL" id="VEL22388.1"/>
    </source>
</evidence>
<proteinExistence type="predicted"/>
<dbReference type="EMBL" id="CAAALY010056150">
    <property type="protein sequence ID" value="VEL22388.1"/>
    <property type="molecule type" value="Genomic_DNA"/>
</dbReference>
<dbReference type="Proteomes" id="UP000784294">
    <property type="component" value="Unassembled WGS sequence"/>
</dbReference>
<keyword evidence="2" id="KW-1185">Reference proteome</keyword>
<accession>A0A3S5CN32</accession>
<gene>
    <name evidence="1" type="ORF">PXEA_LOCUS15828</name>
</gene>
<name>A0A3S5CN32_9PLAT</name>